<dbReference type="Proteomes" id="UP000265955">
    <property type="component" value="Unassembled WGS sequence"/>
</dbReference>
<dbReference type="Gene3D" id="3.90.1580.10">
    <property type="entry name" value="paralog of FGE (formylglycine-generating enzyme)"/>
    <property type="match status" value="1"/>
</dbReference>
<dbReference type="PANTHER" id="PTHR22576">
    <property type="entry name" value="MUCOSA ASSOCIATED LYMPHOID TISSUE LYMPHOMA TRANSLOCATION PROTEIN 1/PARACASPASE"/>
    <property type="match status" value="1"/>
</dbReference>
<dbReference type="Gene3D" id="3.40.50.1460">
    <property type="match status" value="1"/>
</dbReference>
<evidence type="ECO:0000313" key="4">
    <source>
        <dbReference type="EMBL" id="RJF96357.1"/>
    </source>
</evidence>
<feature type="compositionally biased region" description="Polar residues" evidence="1">
    <location>
        <begin position="249"/>
        <end position="264"/>
    </location>
</feature>
<evidence type="ECO:0000256" key="1">
    <source>
        <dbReference type="SAM" id="MobiDB-lite"/>
    </source>
</evidence>
<dbReference type="Pfam" id="PF00656">
    <property type="entry name" value="Peptidase_C14"/>
    <property type="match status" value="1"/>
</dbReference>
<dbReference type="GO" id="GO:0006508">
    <property type="term" value="P:proteolysis"/>
    <property type="evidence" value="ECO:0007669"/>
    <property type="project" value="InterPro"/>
</dbReference>
<dbReference type="PROSITE" id="PS50208">
    <property type="entry name" value="CASPASE_P20"/>
    <property type="match status" value="1"/>
</dbReference>
<dbReference type="PANTHER" id="PTHR22576:SF37">
    <property type="entry name" value="MUCOSA-ASSOCIATED LYMPHOID TISSUE LYMPHOMA TRANSLOCATION PROTEIN 1"/>
    <property type="match status" value="1"/>
</dbReference>
<dbReference type="InterPro" id="IPR011600">
    <property type="entry name" value="Pept_C14_caspase"/>
</dbReference>
<gene>
    <name evidence="4" type="ORF">D3871_22135</name>
</gene>
<dbReference type="GO" id="GO:0004197">
    <property type="term" value="F:cysteine-type endopeptidase activity"/>
    <property type="evidence" value="ECO:0007669"/>
    <property type="project" value="InterPro"/>
</dbReference>
<evidence type="ECO:0000313" key="5">
    <source>
        <dbReference type="Proteomes" id="UP000265955"/>
    </source>
</evidence>
<dbReference type="InterPro" id="IPR001309">
    <property type="entry name" value="Pept_C14_p20"/>
</dbReference>
<dbReference type="InterPro" id="IPR052039">
    <property type="entry name" value="Caspase-related_regulators"/>
</dbReference>
<feature type="compositionally biased region" description="Pro residues" evidence="1">
    <location>
        <begin position="370"/>
        <end position="379"/>
    </location>
</feature>
<protein>
    <recommendedName>
        <fullName evidence="3">Caspase family p20 domain-containing protein</fullName>
    </recommendedName>
</protein>
<dbReference type="InterPro" id="IPR029030">
    <property type="entry name" value="Caspase-like_dom_sf"/>
</dbReference>
<dbReference type="InterPro" id="IPR042095">
    <property type="entry name" value="SUMF_sf"/>
</dbReference>
<keyword evidence="5" id="KW-1185">Reference proteome</keyword>
<reference evidence="5" key="1">
    <citation type="submission" date="2018-09" db="EMBL/GenBank/DDBJ databases">
        <authorList>
            <person name="Zhu H."/>
        </authorList>
    </citation>
    <scope>NUCLEOTIDE SEQUENCE [LARGE SCALE GENOMIC DNA]</scope>
    <source>
        <strain evidence="5">K1R23-30</strain>
    </source>
</reference>
<feature type="region of interest" description="Disordered" evidence="1">
    <location>
        <begin position="347"/>
        <end position="420"/>
    </location>
</feature>
<dbReference type="AlphaFoldDB" id="A0A3A3FM21"/>
<accession>A0A3A3FM21</accession>
<dbReference type="SUPFAM" id="SSF56436">
    <property type="entry name" value="C-type lectin-like"/>
    <property type="match status" value="1"/>
</dbReference>
<name>A0A3A3FM21_9BURK</name>
<organism evidence="4 5">
    <name type="scientific">Noviherbaspirillum saxi</name>
    <dbReference type="NCBI Taxonomy" id="2320863"/>
    <lineage>
        <taxon>Bacteria</taxon>
        <taxon>Pseudomonadati</taxon>
        <taxon>Pseudomonadota</taxon>
        <taxon>Betaproteobacteria</taxon>
        <taxon>Burkholderiales</taxon>
        <taxon>Oxalobacteraceae</taxon>
        <taxon>Noviherbaspirillum</taxon>
    </lineage>
</organism>
<feature type="domain" description="Caspase family p20" evidence="3">
    <location>
        <begin position="45"/>
        <end position="121"/>
    </location>
</feature>
<dbReference type="InterPro" id="IPR005532">
    <property type="entry name" value="SUMF_dom"/>
</dbReference>
<feature type="chain" id="PRO_5017217366" description="Caspase family p20 domain-containing protein" evidence="2">
    <location>
        <begin position="22"/>
        <end position="650"/>
    </location>
</feature>
<dbReference type="EMBL" id="QYUO01000002">
    <property type="protein sequence ID" value="RJF96357.1"/>
    <property type="molecule type" value="Genomic_DNA"/>
</dbReference>
<proteinExistence type="predicted"/>
<evidence type="ECO:0000259" key="3">
    <source>
        <dbReference type="PROSITE" id="PS50208"/>
    </source>
</evidence>
<sequence>MWRKILIVGVFAAFSYGALLAEVEAADDDIALSRITTSVHRDVTTIGTALVIGNGRYRNEPLENAQDDARAMAGKLSALGFDVMHYENLSSSQMRAAVSRFHRHLTEGGTGLFYYSGHGVQLNGHAYLLPLDAKVHAPEPLRSSAIGLYEILEGMAPARARKLNIVVLDSCLNNPFDDPVDMRRVSKRLSDPAVSIDQTLVAYATIPGSPAIDGERNGMFTSRILDAMAFADTDIQALFQHIQTQVSAATGGRQQPHTTSTLTRPISLVGNAPSGRPLLAQKSAPESMSSRTRGVLPKDSAEQYELTFWESIKDSTHASDYEAYLQAYPNGRFAALARARIERIRAAAPKPDAVPDKPPAAKAAPERPRAPPAPKPQPQPEVARPAPAPPPAPKPADTQASDKPPAPAPTTSAGDVRDCPTCPVLVSIRTGAFTMGSAADDLSERPPHRVTINTPFAIGKYEVTVAQWDACVEAGACQRITAPDPRPKESPVRDVSWDDAQAYVKWLTKVSGKPYRLPSEAEWEFAIRGGTSTRYWWGDQMRPGNANCKDCGEPWQRDAPVNAGSYAANPYGLHDMNGSVWEWVSDCWHNSYKGAPTDARAWDEPNCRVRVIRGGSWREGASYMPSSTRFKYDASVRHSQNGFRVARDMP</sequence>
<dbReference type="Pfam" id="PF03781">
    <property type="entry name" value="FGE-sulfatase"/>
    <property type="match status" value="1"/>
</dbReference>
<dbReference type="OrthoDB" id="9768004at2"/>
<dbReference type="SUPFAM" id="SSF52129">
    <property type="entry name" value="Caspase-like"/>
    <property type="match status" value="1"/>
</dbReference>
<feature type="signal peptide" evidence="2">
    <location>
        <begin position="1"/>
        <end position="21"/>
    </location>
</feature>
<feature type="region of interest" description="Disordered" evidence="1">
    <location>
        <begin position="249"/>
        <end position="296"/>
    </location>
</feature>
<dbReference type="InterPro" id="IPR016187">
    <property type="entry name" value="CTDL_fold"/>
</dbReference>
<comment type="caution">
    <text evidence="4">The sequence shown here is derived from an EMBL/GenBank/DDBJ whole genome shotgun (WGS) entry which is preliminary data.</text>
</comment>
<evidence type="ECO:0000256" key="2">
    <source>
        <dbReference type="SAM" id="SignalP"/>
    </source>
</evidence>
<keyword evidence="2" id="KW-0732">Signal</keyword>